<evidence type="ECO:0000313" key="1">
    <source>
        <dbReference type="EMBL" id="KAI3665241.1"/>
    </source>
</evidence>
<organism evidence="1 2">
    <name type="scientific">Arctium lappa</name>
    <name type="common">Greater burdock</name>
    <name type="synonym">Lappa major</name>
    <dbReference type="NCBI Taxonomy" id="4217"/>
    <lineage>
        <taxon>Eukaryota</taxon>
        <taxon>Viridiplantae</taxon>
        <taxon>Streptophyta</taxon>
        <taxon>Embryophyta</taxon>
        <taxon>Tracheophyta</taxon>
        <taxon>Spermatophyta</taxon>
        <taxon>Magnoliopsida</taxon>
        <taxon>eudicotyledons</taxon>
        <taxon>Gunneridae</taxon>
        <taxon>Pentapetalae</taxon>
        <taxon>asterids</taxon>
        <taxon>campanulids</taxon>
        <taxon>Asterales</taxon>
        <taxon>Asteraceae</taxon>
        <taxon>Carduoideae</taxon>
        <taxon>Cardueae</taxon>
        <taxon>Arctiinae</taxon>
        <taxon>Arctium</taxon>
    </lineage>
</organism>
<comment type="caution">
    <text evidence="1">The sequence shown here is derived from an EMBL/GenBank/DDBJ whole genome shotgun (WGS) entry which is preliminary data.</text>
</comment>
<reference evidence="2" key="1">
    <citation type="journal article" date="2022" name="Mol. Ecol. Resour.">
        <title>The genomes of chicory, endive, great burdock and yacon provide insights into Asteraceae palaeo-polyploidization history and plant inulin production.</title>
        <authorList>
            <person name="Fan W."/>
            <person name="Wang S."/>
            <person name="Wang H."/>
            <person name="Wang A."/>
            <person name="Jiang F."/>
            <person name="Liu H."/>
            <person name="Zhao H."/>
            <person name="Xu D."/>
            <person name="Zhang Y."/>
        </authorList>
    </citation>
    <scope>NUCLEOTIDE SEQUENCE [LARGE SCALE GENOMIC DNA]</scope>
    <source>
        <strain evidence="2">cv. Niubang</strain>
    </source>
</reference>
<sequence length="325" mass="36154">MAAYQPIRGSGSGLQFLNHPFGDTTYTKVFVGGLAWETQSETLHHYFEQFGDILEAVVITDKHTGRSKGYGFVTFRDAEAAKRACANPSPVIDGRRANCNLASLGRAQLPLPFGRLRPAAPFFGSPQGGPFVGTPSYRQPVPYNYQQFPYSLYGYPPYGPEYVLHQVPYNAYMGQLQHNPQMFGIPGAINTNVFSYGQMGPPPPGSPGHRALQGMVTPGPRVLPYTRPSVSGETTESVPMSPAPYLTGVAPPFLEQMRSAHPSQKDDRFLRCSLTAQDDINWYLGGRFHFWPWMSTRFLSRGHQKSWTPRESIFKNQSLNPGQQM</sequence>
<protein>
    <submittedName>
        <fullName evidence="1">Uncharacterized protein</fullName>
    </submittedName>
</protein>
<dbReference type="Proteomes" id="UP001055879">
    <property type="component" value="Linkage Group LG18"/>
</dbReference>
<name>A0ACB8XEB0_ARCLA</name>
<reference evidence="1 2" key="2">
    <citation type="journal article" date="2022" name="Mol. Ecol. Resour.">
        <title>The genomes of chicory, endive, great burdock and yacon provide insights into Asteraceae paleo-polyploidization history and plant inulin production.</title>
        <authorList>
            <person name="Fan W."/>
            <person name="Wang S."/>
            <person name="Wang H."/>
            <person name="Wang A."/>
            <person name="Jiang F."/>
            <person name="Liu H."/>
            <person name="Zhao H."/>
            <person name="Xu D."/>
            <person name="Zhang Y."/>
        </authorList>
    </citation>
    <scope>NUCLEOTIDE SEQUENCE [LARGE SCALE GENOMIC DNA]</scope>
    <source>
        <strain evidence="2">cv. Niubang</strain>
    </source>
</reference>
<gene>
    <name evidence="1" type="ORF">L6452_43865</name>
</gene>
<evidence type="ECO:0000313" key="2">
    <source>
        <dbReference type="Proteomes" id="UP001055879"/>
    </source>
</evidence>
<proteinExistence type="predicted"/>
<accession>A0ACB8XEB0</accession>
<keyword evidence="2" id="KW-1185">Reference proteome</keyword>
<dbReference type="EMBL" id="CM042064">
    <property type="protein sequence ID" value="KAI3665241.1"/>
    <property type="molecule type" value="Genomic_DNA"/>
</dbReference>